<dbReference type="EMBL" id="MLJW01000186">
    <property type="protein sequence ID" value="OIQ94449.1"/>
    <property type="molecule type" value="Genomic_DNA"/>
</dbReference>
<accession>A0A1J5RF99</accession>
<sequence length="219" mass="24159">MDRIGQLGRGPLKYALLNAPRRQKYNNLIYKAGVLMKRISTILILVLVCGCSSQPTHSTYDPLTQARIRIYNKNLLVHVSGIDMTDGKFYYSASAPAIPNHIIGMPIPKNVDSDSLASFAGNFGYVPYREYAVRANHPLTIASVNLNLSSRTSVAPVLCSPSTIQFVPQAGKDYDFALMSIPSQMPKCNLRLREFVIDGGELTAVPIPYTIKPSNQQIE</sequence>
<name>A0A1J5RF99_9ZZZZ</name>
<dbReference type="AlphaFoldDB" id="A0A1J5RF99"/>
<evidence type="ECO:0000313" key="1">
    <source>
        <dbReference type="EMBL" id="OIQ94449.1"/>
    </source>
</evidence>
<gene>
    <name evidence="1" type="ORF">GALL_235970</name>
</gene>
<reference evidence="1" key="1">
    <citation type="submission" date="2016-10" db="EMBL/GenBank/DDBJ databases">
        <title>Sequence of Gallionella enrichment culture.</title>
        <authorList>
            <person name="Poehlein A."/>
            <person name="Muehling M."/>
            <person name="Daniel R."/>
        </authorList>
    </citation>
    <scope>NUCLEOTIDE SEQUENCE</scope>
</reference>
<comment type="caution">
    <text evidence="1">The sequence shown here is derived from an EMBL/GenBank/DDBJ whole genome shotgun (WGS) entry which is preliminary data.</text>
</comment>
<protein>
    <submittedName>
        <fullName evidence="1">Uncharacterized protein</fullName>
    </submittedName>
</protein>
<proteinExistence type="predicted"/>
<organism evidence="1">
    <name type="scientific">mine drainage metagenome</name>
    <dbReference type="NCBI Taxonomy" id="410659"/>
    <lineage>
        <taxon>unclassified sequences</taxon>
        <taxon>metagenomes</taxon>
        <taxon>ecological metagenomes</taxon>
    </lineage>
</organism>